<dbReference type="EMBL" id="LKET01000051">
    <property type="protein sequence ID" value="KPU42842.1"/>
    <property type="molecule type" value="Genomic_DNA"/>
</dbReference>
<dbReference type="AlphaFoldDB" id="A0A0P8WKI8"/>
<accession>A0A0P8WKI8</accession>
<protein>
    <submittedName>
        <fullName evidence="2">Uncharacterized protein</fullName>
    </submittedName>
</protein>
<feature type="transmembrane region" description="Helical" evidence="1">
    <location>
        <begin position="29"/>
        <end position="49"/>
    </location>
</feature>
<name>A0A0P8WKI8_9CLOT</name>
<evidence type="ECO:0000313" key="3">
    <source>
        <dbReference type="Proteomes" id="UP000050326"/>
    </source>
</evidence>
<feature type="transmembrane region" description="Helical" evidence="1">
    <location>
        <begin position="6"/>
        <end position="22"/>
    </location>
</feature>
<dbReference type="RefSeq" id="WP_160317262.1">
    <property type="nucleotide sequence ID" value="NZ_LKET01000051.1"/>
</dbReference>
<sequence>MDQIVSLIVALVVFIIALKIFFKVTGCLIKLVILGVALWFILSVLNYGFNFMAFL</sequence>
<gene>
    <name evidence="2" type="ORF">OXPF_36060</name>
</gene>
<keyword evidence="1" id="KW-0472">Membrane</keyword>
<reference evidence="2 3" key="1">
    <citation type="submission" date="2015-09" db="EMBL/GenBank/DDBJ databases">
        <title>Genome sequence of Oxobacter pfennigii DSM 3222.</title>
        <authorList>
            <person name="Poehlein A."/>
            <person name="Bengelsdorf F.R."/>
            <person name="Schiel-Bengelsdorf B."/>
            <person name="Duerre P."/>
            <person name="Daniel R."/>
        </authorList>
    </citation>
    <scope>NUCLEOTIDE SEQUENCE [LARGE SCALE GENOMIC DNA]</scope>
    <source>
        <strain evidence="2 3">DSM 3222</strain>
    </source>
</reference>
<organism evidence="2 3">
    <name type="scientific">Oxobacter pfennigii</name>
    <dbReference type="NCBI Taxonomy" id="36849"/>
    <lineage>
        <taxon>Bacteria</taxon>
        <taxon>Bacillati</taxon>
        <taxon>Bacillota</taxon>
        <taxon>Clostridia</taxon>
        <taxon>Eubacteriales</taxon>
        <taxon>Clostridiaceae</taxon>
        <taxon>Oxobacter</taxon>
    </lineage>
</organism>
<evidence type="ECO:0000313" key="2">
    <source>
        <dbReference type="EMBL" id="KPU42842.1"/>
    </source>
</evidence>
<evidence type="ECO:0000256" key="1">
    <source>
        <dbReference type="SAM" id="Phobius"/>
    </source>
</evidence>
<dbReference type="Proteomes" id="UP000050326">
    <property type="component" value="Unassembled WGS sequence"/>
</dbReference>
<dbReference type="STRING" id="36849.OXPF_36060"/>
<comment type="caution">
    <text evidence="2">The sequence shown here is derived from an EMBL/GenBank/DDBJ whole genome shotgun (WGS) entry which is preliminary data.</text>
</comment>
<keyword evidence="1" id="KW-1133">Transmembrane helix</keyword>
<proteinExistence type="predicted"/>
<keyword evidence="3" id="KW-1185">Reference proteome</keyword>
<keyword evidence="1" id="KW-0812">Transmembrane</keyword>